<reference evidence="1 2" key="1">
    <citation type="submission" date="2018-01" db="EMBL/GenBank/DDBJ databases">
        <authorList>
            <person name="Clerissi C."/>
        </authorList>
    </citation>
    <scope>NUCLEOTIDE SEQUENCE [LARGE SCALE GENOMIC DNA]</scope>
    <source>
        <strain evidence="1">Cupriavidus taiwanensis STM 6021</strain>
    </source>
</reference>
<protein>
    <submittedName>
        <fullName evidence="1">Uncharacterized protein</fullName>
    </submittedName>
</protein>
<accession>A0A7Z7JEE5</accession>
<name>A0A7Z7JEE5_9BURK</name>
<evidence type="ECO:0000313" key="1">
    <source>
        <dbReference type="EMBL" id="SPC23803.1"/>
    </source>
</evidence>
<proteinExistence type="predicted"/>
<dbReference type="AlphaFoldDB" id="A0A7Z7JEE5"/>
<sequence>MDPVRGSRKLLSRDGTRIAFPSPIIRFAFAMTSSLQTLFGVKRSHNAFSSTRESYVHVQQQVPCIVNGCVRYFGQRRCSGWNRRVGASPRAPGRA</sequence>
<evidence type="ECO:0000313" key="2">
    <source>
        <dbReference type="Proteomes" id="UP000257139"/>
    </source>
</evidence>
<gene>
    <name evidence="1" type="ORF">CBM2594_B80194</name>
</gene>
<organism evidence="1 2">
    <name type="scientific">Cupriavidus taiwanensis</name>
    <dbReference type="NCBI Taxonomy" id="164546"/>
    <lineage>
        <taxon>Bacteria</taxon>
        <taxon>Pseudomonadati</taxon>
        <taxon>Pseudomonadota</taxon>
        <taxon>Betaproteobacteria</taxon>
        <taxon>Burkholderiales</taxon>
        <taxon>Burkholderiaceae</taxon>
        <taxon>Cupriavidus</taxon>
    </lineage>
</organism>
<dbReference type="Proteomes" id="UP000257139">
    <property type="component" value="Chromosome CBM2594_b"/>
</dbReference>
<dbReference type="EMBL" id="LT978514">
    <property type="protein sequence ID" value="SPC23803.1"/>
    <property type="molecule type" value="Genomic_DNA"/>
</dbReference>